<reference evidence="3" key="1">
    <citation type="submission" date="2023-12" db="EMBL/GenBank/DDBJ databases">
        <title>Fervidustalea candida gen. nov., sp. nov., a novel member of the family Paenibacillaceae isolated from a geothermal area.</title>
        <authorList>
            <person name="Li W.-J."/>
            <person name="Jiao J.-Y."/>
            <person name="Chen Y."/>
        </authorList>
    </citation>
    <scope>NUCLEOTIDE SEQUENCE</scope>
    <source>
        <strain evidence="3">SYSU GA230002</strain>
    </source>
</reference>
<keyword evidence="3" id="KW-0378">Hydrolase</keyword>
<evidence type="ECO:0000313" key="4">
    <source>
        <dbReference type="Proteomes" id="UP001310386"/>
    </source>
</evidence>
<comment type="caution">
    <text evidence="3">The sequence shown here is derived from an EMBL/GenBank/DDBJ whole genome shotgun (WGS) entry which is preliminary data.</text>
</comment>
<evidence type="ECO:0000313" key="3">
    <source>
        <dbReference type="EMBL" id="MEB3103678.1"/>
    </source>
</evidence>
<dbReference type="InterPro" id="IPR011234">
    <property type="entry name" value="Fumarylacetoacetase-like_C"/>
</dbReference>
<evidence type="ECO:0000259" key="2">
    <source>
        <dbReference type="Pfam" id="PF01557"/>
    </source>
</evidence>
<organism evidence="3 4">
    <name type="scientific">Ferviditalea candida</name>
    <dbReference type="NCBI Taxonomy" id="3108399"/>
    <lineage>
        <taxon>Bacteria</taxon>
        <taxon>Bacillati</taxon>
        <taxon>Bacillota</taxon>
        <taxon>Bacilli</taxon>
        <taxon>Bacillales</taxon>
        <taxon>Paenibacillaceae</taxon>
        <taxon>Ferviditalea</taxon>
    </lineage>
</organism>
<dbReference type="GO" id="GO:0016787">
    <property type="term" value="F:hydrolase activity"/>
    <property type="evidence" value="ECO:0007669"/>
    <property type="project" value="UniProtKB-KW"/>
</dbReference>
<dbReference type="RefSeq" id="WP_371755806.1">
    <property type="nucleotide sequence ID" value="NZ_JAYJLD010000045.1"/>
</dbReference>
<protein>
    <submittedName>
        <fullName evidence="3">Fumarylacetoacetate hydrolase family protein</fullName>
    </submittedName>
</protein>
<dbReference type="Gene3D" id="3.90.850.10">
    <property type="entry name" value="Fumarylacetoacetase-like, C-terminal domain"/>
    <property type="match status" value="1"/>
</dbReference>
<keyword evidence="1" id="KW-0479">Metal-binding</keyword>
<name>A0ABU5ZME0_9BACL</name>
<dbReference type="Proteomes" id="UP001310386">
    <property type="component" value="Unassembled WGS sequence"/>
</dbReference>
<gene>
    <name evidence="3" type="ORF">VF724_18745</name>
</gene>
<dbReference type="PANTHER" id="PTHR11820">
    <property type="entry name" value="ACYLPYRUVASE"/>
    <property type="match status" value="1"/>
</dbReference>
<feature type="domain" description="Fumarylacetoacetase-like C-terminal" evidence="2">
    <location>
        <begin position="45"/>
        <end position="245"/>
    </location>
</feature>
<dbReference type="InterPro" id="IPR036663">
    <property type="entry name" value="Fumarylacetoacetase_C_sf"/>
</dbReference>
<dbReference type="SUPFAM" id="SSF56529">
    <property type="entry name" value="FAH"/>
    <property type="match status" value="1"/>
</dbReference>
<evidence type="ECO:0000256" key="1">
    <source>
        <dbReference type="ARBA" id="ARBA00022723"/>
    </source>
</evidence>
<sequence length="290" mass="32157">MKRAKILYDGEPVWGIVEGKWIKLDNEKRVSVLEASYLPPVNPSKIIAVHLSYRSRTVEYQMKQTPPYPSYFMKPPSSLSHHGAAVKRPKGCRFLNYEGEIAIVIGRKCRNVSIDDALSYVAGYTVANDWGLHDFRHADRGSMFRVKGQDGYCPIGPFIVDARDVNPDNMNIRTYVNNVVVQQTNTGSDLLFSFAYMIADIARFITLEPGDVLLSGTPANSRPVEIGDIVEVEVDGIGRLTNTVVEADEEVELVGDPPKISEATLHVALTISEEEAKEQIGKSNGKGFIQ</sequence>
<proteinExistence type="predicted"/>
<dbReference type="Pfam" id="PF01557">
    <property type="entry name" value="FAA_hydrolase"/>
    <property type="match status" value="1"/>
</dbReference>
<keyword evidence="4" id="KW-1185">Reference proteome</keyword>
<accession>A0ABU5ZME0</accession>
<dbReference type="EMBL" id="JAYJLD010000045">
    <property type="protein sequence ID" value="MEB3103678.1"/>
    <property type="molecule type" value="Genomic_DNA"/>
</dbReference>